<dbReference type="EMBL" id="BARU01007843">
    <property type="protein sequence ID" value="GAH33331.1"/>
    <property type="molecule type" value="Genomic_DNA"/>
</dbReference>
<name>X1EJ27_9ZZZZ</name>
<dbReference type="Gene3D" id="3.40.630.10">
    <property type="entry name" value="Zn peptidases"/>
    <property type="match status" value="1"/>
</dbReference>
<organism evidence="1">
    <name type="scientific">marine sediment metagenome</name>
    <dbReference type="NCBI Taxonomy" id="412755"/>
    <lineage>
        <taxon>unclassified sequences</taxon>
        <taxon>metagenomes</taxon>
        <taxon>ecological metagenomes</taxon>
    </lineage>
</organism>
<protein>
    <recommendedName>
        <fullName evidence="2">Peptidase M42 family protein</fullName>
    </recommendedName>
</protein>
<dbReference type="AlphaFoldDB" id="X1EJ27"/>
<accession>X1EJ27</accession>
<dbReference type="SUPFAM" id="SSF53187">
    <property type="entry name" value="Zn-dependent exopeptidases"/>
    <property type="match status" value="1"/>
</dbReference>
<gene>
    <name evidence="1" type="ORF">S03H2_15425</name>
</gene>
<evidence type="ECO:0008006" key="2">
    <source>
        <dbReference type="Google" id="ProtNLM"/>
    </source>
</evidence>
<sequence length="60" mass="6731">IQVERGGTICGLIYMPNRYMHSPNEVISLTDLDNLGRLIAATVKALDKSELKHTVEVYRS</sequence>
<reference evidence="1" key="1">
    <citation type="journal article" date="2014" name="Front. Microbiol.">
        <title>High frequency of phylogenetically diverse reductive dehalogenase-homologous genes in deep subseafloor sedimentary metagenomes.</title>
        <authorList>
            <person name="Kawai M."/>
            <person name="Futagami T."/>
            <person name="Toyoda A."/>
            <person name="Takaki Y."/>
            <person name="Nishi S."/>
            <person name="Hori S."/>
            <person name="Arai W."/>
            <person name="Tsubouchi T."/>
            <person name="Morono Y."/>
            <person name="Uchiyama I."/>
            <person name="Ito T."/>
            <person name="Fujiyama A."/>
            <person name="Inagaki F."/>
            <person name="Takami H."/>
        </authorList>
    </citation>
    <scope>NUCLEOTIDE SEQUENCE</scope>
    <source>
        <strain evidence="1">Expedition CK06-06</strain>
    </source>
</reference>
<proteinExistence type="predicted"/>
<evidence type="ECO:0000313" key="1">
    <source>
        <dbReference type="EMBL" id="GAH33331.1"/>
    </source>
</evidence>
<comment type="caution">
    <text evidence="1">The sequence shown here is derived from an EMBL/GenBank/DDBJ whole genome shotgun (WGS) entry which is preliminary data.</text>
</comment>
<feature type="non-terminal residue" evidence="1">
    <location>
        <position position="1"/>
    </location>
</feature>